<name>A0A7M2GF04_SPHSA</name>
<evidence type="ECO:0000313" key="1">
    <source>
        <dbReference type="EMBL" id="QOT70712.1"/>
    </source>
</evidence>
<dbReference type="Proteomes" id="UP000593663">
    <property type="component" value="Chromosome 1"/>
</dbReference>
<proteinExistence type="predicted"/>
<dbReference type="EMBL" id="CP060035">
    <property type="protein sequence ID" value="QOT70712.1"/>
    <property type="molecule type" value="Genomic_DNA"/>
</dbReference>
<dbReference type="KEGG" id="sbar:H5V43_11305"/>
<protein>
    <submittedName>
        <fullName evidence="1">Benenodin family lasso peptide</fullName>
    </submittedName>
</protein>
<accession>A0A7M2GF04</accession>
<dbReference type="RefSeq" id="WP_126516753.1">
    <property type="nucleotide sequence ID" value="NZ_BATN01000047.1"/>
</dbReference>
<reference evidence="2" key="1">
    <citation type="submission" date="2020-08" db="EMBL/GenBank/DDBJ databases">
        <title>Complete genome sequence of Sphingobium barthaii strain KK22, a high-molecular-weight polycyclic aromatic hydrocarbon-degrading soil bacterium.</title>
        <authorList>
            <person name="Mori J.F."/>
            <person name="Kanaly R.A."/>
        </authorList>
    </citation>
    <scope>NUCLEOTIDE SEQUENCE [LARGE SCALE GENOMIC DNA]</scope>
    <source>
        <strain evidence="2">KK22</strain>
    </source>
</reference>
<gene>
    <name evidence="1" type="ORF">H5V43_11305</name>
</gene>
<organism evidence="1 2">
    <name type="scientific">Sphingobium fuliginis (strain ATCC 27551)</name>
    <dbReference type="NCBI Taxonomy" id="336203"/>
    <lineage>
        <taxon>Bacteria</taxon>
        <taxon>Pseudomonadati</taxon>
        <taxon>Pseudomonadota</taxon>
        <taxon>Alphaproteobacteria</taxon>
        <taxon>Sphingomonadales</taxon>
        <taxon>Sphingomonadaceae</taxon>
        <taxon>Sphingobium</taxon>
    </lineage>
</organism>
<dbReference type="NCBIfam" id="NF033522">
    <property type="entry name" value="lasso_benenodin"/>
    <property type="match status" value="1"/>
</dbReference>
<evidence type="ECO:0000313" key="2">
    <source>
        <dbReference type="Proteomes" id="UP000593663"/>
    </source>
</evidence>
<dbReference type="AlphaFoldDB" id="A0A7M2GF04"/>
<dbReference type="Pfam" id="PF24178">
    <property type="entry name" value="Subterisin"/>
    <property type="match status" value="1"/>
</dbReference>
<sequence>MERDNDVIELGAVSVETKGPGGITGDVGLGENNFGLSDD</sequence>
<dbReference type="GeneID" id="41351556"/>
<dbReference type="InterPro" id="IPR049805">
    <property type="entry name" value="Lasso_benenodin"/>
</dbReference>